<feature type="domain" description="DNA helicase DnaB-like N-terminal" evidence="4">
    <location>
        <begin position="74"/>
        <end position="167"/>
    </location>
</feature>
<name>A0ABV8HRJ5_9ACTN</name>
<proteinExistence type="predicted"/>
<gene>
    <name evidence="5" type="ORF">ACFO3J_24520</name>
</gene>
<keyword evidence="6" id="KW-1185">Reference proteome</keyword>
<accession>A0ABV8HRJ5</accession>
<comment type="caution">
    <text evidence="5">The sequence shown here is derived from an EMBL/GenBank/DDBJ whole genome shotgun (WGS) entry which is preliminary data.</text>
</comment>
<feature type="region of interest" description="Disordered" evidence="3">
    <location>
        <begin position="213"/>
        <end position="245"/>
    </location>
</feature>
<keyword evidence="1" id="KW-0235">DNA replication</keyword>
<reference evidence="6" key="1">
    <citation type="journal article" date="2019" name="Int. J. Syst. Evol. Microbiol.">
        <title>The Global Catalogue of Microorganisms (GCM) 10K type strain sequencing project: providing services to taxonomists for standard genome sequencing and annotation.</title>
        <authorList>
            <consortium name="The Broad Institute Genomics Platform"/>
            <consortium name="The Broad Institute Genome Sequencing Center for Infectious Disease"/>
            <person name="Wu L."/>
            <person name="Ma J."/>
        </authorList>
    </citation>
    <scope>NUCLEOTIDE SEQUENCE [LARGE SCALE GENOMIC DNA]</scope>
    <source>
        <strain evidence="6">CGMCC 4.7237</strain>
    </source>
</reference>
<dbReference type="SUPFAM" id="SSF48024">
    <property type="entry name" value="N-terminal domain of DnaB helicase"/>
    <property type="match status" value="1"/>
</dbReference>
<evidence type="ECO:0000313" key="6">
    <source>
        <dbReference type="Proteomes" id="UP001595765"/>
    </source>
</evidence>
<evidence type="ECO:0000256" key="1">
    <source>
        <dbReference type="ARBA" id="ARBA00022705"/>
    </source>
</evidence>
<dbReference type="InterPro" id="IPR036185">
    <property type="entry name" value="DNA_heli_DnaB-like_N_sf"/>
</dbReference>
<organism evidence="5 6">
    <name type="scientific">Streptomyces polygonati</name>
    <dbReference type="NCBI Taxonomy" id="1617087"/>
    <lineage>
        <taxon>Bacteria</taxon>
        <taxon>Bacillati</taxon>
        <taxon>Actinomycetota</taxon>
        <taxon>Actinomycetes</taxon>
        <taxon>Kitasatosporales</taxon>
        <taxon>Streptomycetaceae</taxon>
        <taxon>Streptomyces</taxon>
    </lineage>
</organism>
<dbReference type="RefSeq" id="WP_386433129.1">
    <property type="nucleotide sequence ID" value="NZ_JBHSBB010000015.1"/>
</dbReference>
<dbReference type="Pfam" id="PF00772">
    <property type="entry name" value="DnaB"/>
    <property type="match status" value="1"/>
</dbReference>
<protein>
    <submittedName>
        <fullName evidence="5">DnaB-like helicase N-terminal domain-containing protein</fullName>
    </submittedName>
</protein>
<dbReference type="InterPro" id="IPR007693">
    <property type="entry name" value="DNA_helicase_DnaB-like_N"/>
</dbReference>
<sequence>MIRAEHTRRTLREHAVRLEQLAEDSTLPEPATVVLERADALGRFLDLAEPQWPRQPGHVPRAVPAAANEAPAEEDLDAERLLLAAGTARPQDLAALGWLHPEDFRLPLHQGLYRCLTAMAQRGDPIDPITVLWKAQQHAVLNGAGPAHVLDFLRQPVGSAEHWAEHIYTRALLAIARTAGREITALTHYPAHTPHHLIPAARRALAPLARMHARRRAPPPSTATPAASPRPPALTTTTPFRAITR</sequence>
<keyword evidence="2" id="KW-0238">DNA-binding</keyword>
<dbReference type="InterPro" id="IPR016136">
    <property type="entry name" value="DNA_helicase_N/primase_C"/>
</dbReference>
<feature type="compositionally biased region" description="Pro residues" evidence="3">
    <location>
        <begin position="218"/>
        <end position="232"/>
    </location>
</feature>
<evidence type="ECO:0000256" key="2">
    <source>
        <dbReference type="ARBA" id="ARBA00023125"/>
    </source>
</evidence>
<evidence type="ECO:0000313" key="5">
    <source>
        <dbReference type="EMBL" id="MFC4034612.1"/>
    </source>
</evidence>
<dbReference type="Gene3D" id="1.10.860.10">
    <property type="entry name" value="DNAb Helicase, Chain A"/>
    <property type="match status" value="1"/>
</dbReference>
<evidence type="ECO:0000256" key="3">
    <source>
        <dbReference type="SAM" id="MobiDB-lite"/>
    </source>
</evidence>
<evidence type="ECO:0000259" key="4">
    <source>
        <dbReference type="Pfam" id="PF00772"/>
    </source>
</evidence>
<dbReference type="Proteomes" id="UP001595765">
    <property type="component" value="Unassembled WGS sequence"/>
</dbReference>
<dbReference type="EMBL" id="JBHSBB010000015">
    <property type="protein sequence ID" value="MFC4034612.1"/>
    <property type="molecule type" value="Genomic_DNA"/>
</dbReference>